<dbReference type="InterPro" id="IPR050445">
    <property type="entry name" value="Bact_polysacc_biosynth/exp"/>
</dbReference>
<dbReference type="PANTHER" id="PTHR32309:SF13">
    <property type="entry name" value="FERRIC ENTEROBACTIN TRANSPORT PROTEIN FEPE"/>
    <property type="match status" value="1"/>
</dbReference>
<sequence length="725" mass="78198">MAFGSRPSPRSIAPTEPAASWEAPRAARTNPEGAGPALIKGSLTVSGALAFLRENGRRILTLALALFALGIIGLMVLPVRYAATALVVLDPRELRVTTEQDVLPGIGQDAAALQSQIEIAKSDGFLRPLIEQLKIADDDDIAGGHTDMTRLLEKFRNRLEITRRGLTYVIAISFTSNRPERAAYYANAIAAAFVASQGRVRTEATDEAADWLKDRLKALSERLRASEDAVAAFRLEHKILNAGKDSTTQQLRVTDINQQVSAARLRTEEAKARYEQVQRDLKANVEGPVKQDLLSMLRAQRSTLNDQIAQKKAVYGERHPDLAISYSQLADINRQIEVERKKNIDTAKSEYEAQREQQNALEKQLKAVETQMLVDGQALVKLQELQRDADANKNIYEQFLSRFKTTNEQRQLQSSQSKIASPAIPPLRSTRPPLALLLAALAIGSLLTSTAAVAMMTSMSGGPAPAEAAVHAAEDRQVQARVPQQVQPQVQPPVAAAPRPEAMPRLPVWARIPDLASASASGTATSTVWQRPIATPAELDLGPYLRPLLERIDRVPVRGCKVALVLSVGKSAGGNTVARSLNRAAVNRGMMSVLIRLQGEFAGHQPPVTEWNDGSTTAGLQSIDELLSAGRRADARPEDDIRSEFDLIIVHAGNLALQPDAIALAALADLIVLVARAGELGSAAMRRVTAALSQYETVPMGLVVNHAPTGSQAPHPEGGALGLAV</sequence>
<dbReference type="PANTHER" id="PTHR32309">
    <property type="entry name" value="TYROSINE-PROTEIN KINASE"/>
    <property type="match status" value="1"/>
</dbReference>
<proteinExistence type="predicted"/>
<feature type="region of interest" description="Disordered" evidence="2">
    <location>
        <begin position="1"/>
        <end position="33"/>
    </location>
</feature>
<feature type="coiled-coil region" evidence="1">
    <location>
        <begin position="209"/>
        <end position="236"/>
    </location>
</feature>
<keyword evidence="3" id="KW-0812">Transmembrane</keyword>
<evidence type="ECO:0000256" key="3">
    <source>
        <dbReference type="SAM" id="Phobius"/>
    </source>
</evidence>
<protein>
    <submittedName>
        <fullName evidence="4">GumC family protein</fullName>
    </submittedName>
</protein>
<dbReference type="Proteomes" id="UP000500895">
    <property type="component" value="Chromosome"/>
</dbReference>
<accession>A0A6G9A4B6</accession>
<gene>
    <name evidence="4" type="ORF">HAV00_13865</name>
</gene>
<feature type="transmembrane region" description="Helical" evidence="3">
    <location>
        <begin position="59"/>
        <end position="83"/>
    </location>
</feature>
<dbReference type="GO" id="GO:0005886">
    <property type="term" value="C:plasma membrane"/>
    <property type="evidence" value="ECO:0007669"/>
    <property type="project" value="TreeGrafter"/>
</dbReference>
<dbReference type="AlphaFoldDB" id="A0A6G9A4B6"/>
<dbReference type="RefSeq" id="WP_166467895.1">
    <property type="nucleotide sequence ID" value="NZ_CP050066.2"/>
</dbReference>
<dbReference type="InterPro" id="IPR027417">
    <property type="entry name" value="P-loop_NTPase"/>
</dbReference>
<keyword evidence="3" id="KW-1133">Transmembrane helix</keyword>
<name>A0A6G9A4B6_9BRAD</name>
<dbReference type="Gene3D" id="3.40.50.300">
    <property type="entry name" value="P-loop containing nucleotide triphosphate hydrolases"/>
    <property type="match status" value="1"/>
</dbReference>
<evidence type="ECO:0000313" key="5">
    <source>
        <dbReference type="Proteomes" id="UP000500895"/>
    </source>
</evidence>
<dbReference type="EMBL" id="CP050066">
    <property type="protein sequence ID" value="QIP07280.1"/>
    <property type="molecule type" value="Genomic_DNA"/>
</dbReference>
<keyword evidence="1" id="KW-0175">Coiled coil</keyword>
<dbReference type="GO" id="GO:0004713">
    <property type="term" value="F:protein tyrosine kinase activity"/>
    <property type="evidence" value="ECO:0007669"/>
    <property type="project" value="TreeGrafter"/>
</dbReference>
<evidence type="ECO:0000313" key="4">
    <source>
        <dbReference type="EMBL" id="QIP07280.1"/>
    </source>
</evidence>
<reference evidence="4 5" key="1">
    <citation type="journal article" date="2020" name="Int. J. Syst. Evol. Microbiol.">
        <title>Description and complete genome sequences of Bradyrhizobium symbiodeficiens sp. nov., a non-symbiotic bacterium associated with legumes native to Canada.</title>
        <authorList>
            <person name="Bromfield E.S.P."/>
            <person name="Cloutier S."/>
            <person name="Nguyen H.D.T."/>
        </authorList>
    </citation>
    <scope>NUCLEOTIDE SEQUENCE [LARGE SCALE GENOMIC DNA]</scope>
    <source>
        <strain evidence="4 5">101S1MB</strain>
    </source>
</reference>
<evidence type="ECO:0000256" key="1">
    <source>
        <dbReference type="SAM" id="Coils"/>
    </source>
</evidence>
<evidence type="ECO:0000256" key="2">
    <source>
        <dbReference type="SAM" id="MobiDB-lite"/>
    </source>
</evidence>
<keyword evidence="3" id="KW-0472">Membrane</keyword>
<organism evidence="4 5">
    <name type="scientific">Bradyrhizobium symbiodeficiens</name>
    <dbReference type="NCBI Taxonomy" id="1404367"/>
    <lineage>
        <taxon>Bacteria</taxon>
        <taxon>Pseudomonadati</taxon>
        <taxon>Pseudomonadota</taxon>
        <taxon>Alphaproteobacteria</taxon>
        <taxon>Hyphomicrobiales</taxon>
        <taxon>Nitrobacteraceae</taxon>
        <taxon>Bradyrhizobium</taxon>
    </lineage>
</organism>
<feature type="coiled-coil region" evidence="1">
    <location>
        <begin position="344"/>
        <end position="371"/>
    </location>
</feature>